<protein>
    <recommendedName>
        <fullName evidence="4">Parallel beta helix pectate lyase-like protein</fullName>
    </recommendedName>
</protein>
<keyword evidence="3" id="KW-1185">Reference proteome</keyword>
<evidence type="ECO:0008006" key="4">
    <source>
        <dbReference type="Google" id="ProtNLM"/>
    </source>
</evidence>
<dbReference type="OrthoDB" id="5956784at2"/>
<accession>A0A4R3LIL2</accession>
<dbReference type="EMBL" id="SMAF01000005">
    <property type="protein sequence ID" value="TCS99570.1"/>
    <property type="molecule type" value="Genomic_DNA"/>
</dbReference>
<evidence type="ECO:0000313" key="2">
    <source>
        <dbReference type="EMBL" id="TCS99570.1"/>
    </source>
</evidence>
<feature type="chain" id="PRO_5020480041" description="Parallel beta helix pectate lyase-like protein" evidence="1">
    <location>
        <begin position="23"/>
        <end position="496"/>
    </location>
</feature>
<reference evidence="2 3" key="1">
    <citation type="submission" date="2019-03" db="EMBL/GenBank/DDBJ databases">
        <title>Genomic Encyclopedia of Type Strains, Phase IV (KMG-IV): sequencing the most valuable type-strain genomes for metagenomic binning, comparative biology and taxonomic classification.</title>
        <authorList>
            <person name="Goeker M."/>
        </authorList>
    </citation>
    <scope>NUCLEOTIDE SEQUENCE [LARGE SCALE GENOMIC DNA]</scope>
    <source>
        <strain evidence="2 3">DSM 21944</strain>
    </source>
</reference>
<dbReference type="InterPro" id="IPR012334">
    <property type="entry name" value="Pectin_lyas_fold"/>
</dbReference>
<dbReference type="InterPro" id="IPR011050">
    <property type="entry name" value="Pectin_lyase_fold/virulence"/>
</dbReference>
<gene>
    <name evidence="2" type="ORF">EDC25_1052</name>
</gene>
<dbReference type="AlphaFoldDB" id="A0A4R3LIL2"/>
<name>A0A4R3LIL2_9GAMM</name>
<evidence type="ECO:0000313" key="3">
    <source>
        <dbReference type="Proteomes" id="UP000294599"/>
    </source>
</evidence>
<dbReference type="NCBIfam" id="NF041518">
    <property type="entry name" value="choice_anch_Q"/>
    <property type="match status" value="1"/>
</dbReference>
<dbReference type="Gene3D" id="2.160.20.10">
    <property type="entry name" value="Single-stranded right-handed beta-helix, Pectin lyase-like"/>
    <property type="match status" value="1"/>
</dbReference>
<dbReference type="InterPro" id="IPR059226">
    <property type="entry name" value="Choice_anch_Q_dom"/>
</dbReference>
<evidence type="ECO:0000256" key="1">
    <source>
        <dbReference type="SAM" id="SignalP"/>
    </source>
</evidence>
<comment type="caution">
    <text evidence="2">The sequence shown here is derived from an EMBL/GenBank/DDBJ whole genome shotgun (WGS) entry which is preliminary data.</text>
</comment>
<dbReference type="Proteomes" id="UP000294599">
    <property type="component" value="Unassembled WGS sequence"/>
</dbReference>
<dbReference type="SUPFAM" id="SSF51126">
    <property type="entry name" value="Pectin lyase-like"/>
    <property type="match status" value="1"/>
</dbReference>
<keyword evidence="1" id="KW-0732">Signal</keyword>
<dbReference type="RefSeq" id="WP_132577272.1">
    <property type="nucleotide sequence ID" value="NZ_JBHLWF010000028.1"/>
</dbReference>
<sequence length="496" mass="51751">MRAAARTLSCLAFGLLAQSSMAAQFWVVNHNDSGPGSLRQALVDMNAAAGDNHQIWFDLTQPNQAIVLQSSLPSIAKPVVLITGLKSSQPVVIDGNNAHQLITAYNGSSNRELSISWLELRNAATDFSEAACVVAAVPPAGVVGKLDIRGVTLRNCVARSSSQNATGGAIRADRRHVEIVNSHFEANVAQGMGGVLLQRGVDMRTRLFISGSTFLDNGAEGSSLGRGGVLSLSDVDLTITRSRFLGNWSQAKDDQPGAGVGSVIHATGTQAEITDSLFFGNHARRSTVYVDNATGYTETRIHNVNFVGNEVGIGSNLELGTRRVIARHLTVLGTTTAGYAMPTAIYHGRGSYAGDAGMTVYNSVIAPSGASGDSACGYVLPQAPLNASGFNIMLASGCGLDANATFADLRIEALKDNGGPVETVSLFAGSFAVDGGNPAAPNVADATACLQTDARGVTRPQPGGDGAAPRCDAGAWESQGEPPLFRHDFEEALWRL</sequence>
<feature type="signal peptide" evidence="1">
    <location>
        <begin position="1"/>
        <end position="22"/>
    </location>
</feature>
<organism evidence="2 3">
    <name type="scientific">Pseudofulvimonas gallinarii</name>
    <dbReference type="NCBI Taxonomy" id="634155"/>
    <lineage>
        <taxon>Bacteria</taxon>
        <taxon>Pseudomonadati</taxon>
        <taxon>Pseudomonadota</taxon>
        <taxon>Gammaproteobacteria</taxon>
        <taxon>Lysobacterales</taxon>
        <taxon>Rhodanobacteraceae</taxon>
        <taxon>Pseudofulvimonas</taxon>
    </lineage>
</organism>
<proteinExistence type="predicted"/>